<dbReference type="PIRSF" id="PIRSF010376">
    <property type="entry name" value="IspE"/>
    <property type="match status" value="1"/>
</dbReference>
<dbReference type="EC" id="2.7.1.148" evidence="2 9"/>
<comment type="similarity">
    <text evidence="1 9">Belongs to the GHMP kinase family. IspE subfamily.</text>
</comment>
<evidence type="ECO:0000313" key="14">
    <source>
        <dbReference type="Proteomes" id="UP000008915"/>
    </source>
</evidence>
<feature type="domain" description="GHMP kinase N-terminal" evidence="11">
    <location>
        <begin position="88"/>
        <end position="164"/>
    </location>
</feature>
<keyword evidence="7 9" id="KW-0067">ATP-binding</keyword>
<evidence type="ECO:0000256" key="10">
    <source>
        <dbReference type="SAM" id="MobiDB-lite"/>
    </source>
</evidence>
<name>E6SL12_THEM7</name>
<dbReference type="RefSeq" id="WP_013494519.1">
    <property type="nucleotide sequence ID" value="NC_014831.1"/>
</dbReference>
<dbReference type="InterPro" id="IPR004424">
    <property type="entry name" value="IspE"/>
</dbReference>
<evidence type="ECO:0000256" key="1">
    <source>
        <dbReference type="ARBA" id="ARBA00009684"/>
    </source>
</evidence>
<dbReference type="GO" id="GO:0005524">
    <property type="term" value="F:ATP binding"/>
    <property type="evidence" value="ECO:0007669"/>
    <property type="project" value="UniProtKB-UniRule"/>
</dbReference>
<keyword evidence="6 9" id="KW-0418">Kinase</keyword>
<dbReference type="Proteomes" id="UP000008915">
    <property type="component" value="Chromosome"/>
</dbReference>
<organism evidence="13 14">
    <name type="scientific">Thermaerobacter marianensis (strain ATCC 700841 / DSM 12885 / JCM 10246 / 7p75a)</name>
    <dbReference type="NCBI Taxonomy" id="644966"/>
    <lineage>
        <taxon>Bacteria</taxon>
        <taxon>Bacillati</taxon>
        <taxon>Bacillota</taxon>
        <taxon>Clostridia</taxon>
        <taxon>Eubacteriales</taxon>
        <taxon>Clostridiales Family XVII. Incertae Sedis</taxon>
        <taxon>Thermaerobacter</taxon>
    </lineage>
</organism>
<dbReference type="EMBL" id="CP002344">
    <property type="protein sequence ID" value="ADU50214.1"/>
    <property type="molecule type" value="Genomic_DNA"/>
</dbReference>
<keyword evidence="5 9" id="KW-0547">Nucleotide-binding</keyword>
<feature type="active site" evidence="9">
    <location>
        <position position="158"/>
    </location>
</feature>
<dbReference type="Gene3D" id="3.30.230.10">
    <property type="match status" value="1"/>
</dbReference>
<dbReference type="InterPro" id="IPR013750">
    <property type="entry name" value="GHMP_kinase_C_dom"/>
</dbReference>
<protein>
    <recommendedName>
        <fullName evidence="3 9">4-diphosphocytidyl-2-C-methyl-D-erythritol kinase</fullName>
        <shortName evidence="9">CMK</shortName>
        <ecNumber evidence="2 9">2.7.1.148</ecNumber>
    </recommendedName>
    <alternativeName>
        <fullName evidence="8 9">4-(cytidine-5'-diphospho)-2-C-methyl-D-erythritol kinase</fullName>
    </alternativeName>
</protein>
<dbReference type="HAMAP" id="MF_00061">
    <property type="entry name" value="IspE"/>
    <property type="match status" value="1"/>
</dbReference>
<dbReference type="AlphaFoldDB" id="E6SL12"/>
<evidence type="ECO:0000256" key="7">
    <source>
        <dbReference type="ARBA" id="ARBA00022840"/>
    </source>
</evidence>
<evidence type="ECO:0000259" key="12">
    <source>
        <dbReference type="Pfam" id="PF08544"/>
    </source>
</evidence>
<evidence type="ECO:0000256" key="3">
    <source>
        <dbReference type="ARBA" id="ARBA00017473"/>
    </source>
</evidence>
<evidence type="ECO:0000313" key="13">
    <source>
        <dbReference type="EMBL" id="ADU50214.1"/>
    </source>
</evidence>
<dbReference type="InterPro" id="IPR036554">
    <property type="entry name" value="GHMP_kinase_C_sf"/>
</dbReference>
<dbReference type="GO" id="GO:0016114">
    <property type="term" value="P:terpenoid biosynthetic process"/>
    <property type="evidence" value="ECO:0007669"/>
    <property type="project" value="UniProtKB-UniRule"/>
</dbReference>
<dbReference type="SUPFAM" id="SSF55060">
    <property type="entry name" value="GHMP Kinase, C-terminal domain"/>
    <property type="match status" value="1"/>
</dbReference>
<comment type="caution">
    <text evidence="9">Lacks conserved residue(s) required for the propagation of feature annotation.</text>
</comment>
<dbReference type="Gene3D" id="3.30.70.890">
    <property type="entry name" value="GHMP kinase, C-terminal domain"/>
    <property type="match status" value="1"/>
</dbReference>
<dbReference type="NCBIfam" id="TIGR00154">
    <property type="entry name" value="ispE"/>
    <property type="match status" value="1"/>
</dbReference>
<gene>
    <name evidence="9" type="primary">ispE</name>
    <name evidence="13" type="ordered locus">Tmar_0089</name>
</gene>
<feature type="active site" evidence="9">
    <location>
        <position position="23"/>
    </location>
</feature>
<keyword evidence="4 9" id="KW-0808">Transferase</keyword>
<dbReference type="GO" id="GO:0019288">
    <property type="term" value="P:isopentenyl diphosphate biosynthetic process, methylerythritol 4-phosphate pathway"/>
    <property type="evidence" value="ECO:0007669"/>
    <property type="project" value="UniProtKB-UniRule"/>
</dbReference>
<comment type="function">
    <text evidence="9">Catalyzes the phosphorylation of the position 2 hydroxy group of 4-diphosphocytidyl-2C-methyl-D-erythritol.</text>
</comment>
<reference evidence="14" key="2">
    <citation type="journal article" date="2010" name="Stand. Genomic Sci.">
        <title>Complete genome sequence of Thermaerobacter marianensis type strain (7p75aT).</title>
        <authorList>
            <person name="Han C."/>
            <person name="Gu W."/>
            <person name="Zhang X."/>
            <person name="Lapidus A."/>
            <person name="Nolan M."/>
            <person name="Copeland A."/>
            <person name="Lucas S."/>
            <person name="Glavina Del Rio T."/>
            <person name="Tice H."/>
            <person name="Cheng J."/>
            <person name="Tapia R."/>
            <person name="Goodwin L."/>
            <person name="Pitluck S."/>
            <person name="Pagani I."/>
            <person name="Ivanova N."/>
            <person name="Mavromatis K."/>
            <person name="Mikhailova N."/>
            <person name="Pati A."/>
            <person name="Chen A."/>
            <person name="Palaniappan K."/>
            <person name="Land M."/>
            <person name="Hauser L."/>
            <person name="Chang Y."/>
            <person name="Jeffries C."/>
            <person name="Schneider S."/>
            <person name="Rohde M."/>
            <person name="Goker M."/>
            <person name="Pukall R."/>
            <person name="Woyke T."/>
            <person name="Bristow J."/>
            <person name="Eisen J."/>
            <person name="Markowitz V."/>
            <person name="Hugenholtz P."/>
            <person name="Kyrpides N."/>
            <person name="Klenk H."/>
            <person name="Detter J."/>
        </authorList>
    </citation>
    <scope>NUCLEOTIDE SEQUENCE [LARGE SCALE GENOMIC DNA]</scope>
    <source>
        <strain evidence="14">ATCC 700841 / DSM 12885 / JCM 10246 / 7p75a</strain>
    </source>
</reference>
<dbReference type="InterPro" id="IPR020568">
    <property type="entry name" value="Ribosomal_Su5_D2-typ_SF"/>
</dbReference>
<evidence type="ECO:0000256" key="9">
    <source>
        <dbReference type="HAMAP-Rule" id="MF_00061"/>
    </source>
</evidence>
<dbReference type="GO" id="GO:0050515">
    <property type="term" value="F:4-(cytidine 5'-diphospho)-2-C-methyl-D-erythritol kinase activity"/>
    <property type="evidence" value="ECO:0007669"/>
    <property type="project" value="UniProtKB-UniRule"/>
</dbReference>
<sequence>MGRRGADDAGFPAGTVRLRAYAKVNLHLRIGPRRPDGYHEIDSVMHRISWHDDLELRVRSDGAIRLEVVAGGGPGAASLAAVPSGPANLAWRAARLLQEAAGVRRGADIRLVKRVAVGAGLGGGSADAAAVLFGLRRLWRLPLDARALRRLGEALGADVPFLLGGRAARVRGKGECIEPLPPWPGLNLVLVPVARPVSTAWAYARWDRVQAARAGGPPPGPSGVEPSGLQPETAGPGGPPVVWEFDGGAVAEALRNRDLGTLAHLVRNDFEPVVAADVPEVAAALDALRQEGALAARMSGSGPVVWGIFPNGEAAARACRRLATRFPAARPVRTL</sequence>
<comment type="pathway">
    <text evidence="9">Isoprenoid biosynthesis; isopentenyl diphosphate biosynthesis via DXP pathway; isopentenyl diphosphate from 1-deoxy-D-xylulose 5-phosphate: step 3/6.</text>
</comment>
<evidence type="ECO:0000256" key="5">
    <source>
        <dbReference type="ARBA" id="ARBA00022741"/>
    </source>
</evidence>
<dbReference type="eggNOG" id="COG1947">
    <property type="taxonomic scope" value="Bacteria"/>
</dbReference>
<dbReference type="Pfam" id="PF00288">
    <property type="entry name" value="GHMP_kinases_N"/>
    <property type="match status" value="1"/>
</dbReference>
<evidence type="ECO:0000256" key="2">
    <source>
        <dbReference type="ARBA" id="ARBA00012052"/>
    </source>
</evidence>
<proteinExistence type="inferred from homology"/>
<evidence type="ECO:0000259" key="11">
    <source>
        <dbReference type="Pfam" id="PF00288"/>
    </source>
</evidence>
<reference evidence="13 14" key="1">
    <citation type="journal article" date="2010" name="Stand. Genomic Sci.">
        <title>Complete genome sequence of Thermaerobacter marianensis type strain (7p75a).</title>
        <authorList>
            <person name="Han C."/>
            <person name="Gu W."/>
            <person name="Zhang X."/>
            <person name="Lapidus A."/>
            <person name="Nolan M."/>
            <person name="Copeland A."/>
            <person name="Lucas S."/>
            <person name="Del Rio T.G."/>
            <person name="Tice H."/>
            <person name="Cheng J.F."/>
            <person name="Tapia R."/>
            <person name="Goodwin L."/>
            <person name="Pitluck S."/>
            <person name="Pagani I."/>
            <person name="Ivanova N."/>
            <person name="Mavromatis K."/>
            <person name="Mikhailova N."/>
            <person name="Pati A."/>
            <person name="Chen A."/>
            <person name="Palaniappan K."/>
            <person name="Land M."/>
            <person name="Hauser L."/>
            <person name="Chang Y.J."/>
            <person name="Jeffries C.D."/>
            <person name="Schneider S."/>
            <person name="Rohde M."/>
            <person name="Goker M."/>
            <person name="Pukall R."/>
            <person name="Woyke T."/>
            <person name="Bristow J."/>
            <person name="Eisen J.A."/>
            <person name="Markowitz V."/>
            <person name="Hugenholtz P."/>
            <person name="Kyrpides N.C."/>
            <person name="Klenk H.P."/>
            <person name="Detter J.C."/>
        </authorList>
    </citation>
    <scope>NUCLEOTIDE SEQUENCE [LARGE SCALE GENOMIC DNA]</scope>
    <source>
        <strain evidence="14">ATCC 700841 / DSM 12885 / JCM 10246 / 7p75a</strain>
    </source>
</reference>
<dbReference type="HOGENOM" id="CLU_053057_1_1_9"/>
<dbReference type="STRING" id="644966.Tmar_0089"/>
<dbReference type="InterPro" id="IPR006204">
    <property type="entry name" value="GHMP_kinase_N_dom"/>
</dbReference>
<dbReference type="PANTHER" id="PTHR43527:SF2">
    <property type="entry name" value="4-DIPHOSPHOCYTIDYL-2-C-METHYL-D-ERYTHRITOL KINASE, CHLOROPLASTIC"/>
    <property type="match status" value="1"/>
</dbReference>
<dbReference type="PANTHER" id="PTHR43527">
    <property type="entry name" value="4-DIPHOSPHOCYTIDYL-2-C-METHYL-D-ERYTHRITOL KINASE, CHLOROPLASTIC"/>
    <property type="match status" value="1"/>
</dbReference>
<evidence type="ECO:0000256" key="8">
    <source>
        <dbReference type="ARBA" id="ARBA00032554"/>
    </source>
</evidence>
<keyword evidence="14" id="KW-1185">Reference proteome</keyword>
<dbReference type="Pfam" id="PF08544">
    <property type="entry name" value="GHMP_kinases_C"/>
    <property type="match status" value="1"/>
</dbReference>
<dbReference type="KEGG" id="tmr:Tmar_0089"/>
<dbReference type="UniPathway" id="UPA00056">
    <property type="reaction ID" value="UER00094"/>
</dbReference>
<keyword evidence="9" id="KW-0414">Isoprene biosynthesis</keyword>
<feature type="domain" description="GHMP kinase C-terminal" evidence="12">
    <location>
        <begin position="251"/>
        <end position="327"/>
    </location>
</feature>
<comment type="catalytic activity">
    <reaction evidence="9">
        <text>4-CDP-2-C-methyl-D-erythritol + ATP = 4-CDP-2-C-methyl-D-erythritol 2-phosphate + ADP + H(+)</text>
        <dbReference type="Rhea" id="RHEA:18437"/>
        <dbReference type="ChEBI" id="CHEBI:15378"/>
        <dbReference type="ChEBI" id="CHEBI:30616"/>
        <dbReference type="ChEBI" id="CHEBI:57823"/>
        <dbReference type="ChEBI" id="CHEBI:57919"/>
        <dbReference type="ChEBI" id="CHEBI:456216"/>
        <dbReference type="EC" id="2.7.1.148"/>
    </reaction>
</comment>
<evidence type="ECO:0000256" key="6">
    <source>
        <dbReference type="ARBA" id="ARBA00022777"/>
    </source>
</evidence>
<accession>E6SL12</accession>
<feature type="region of interest" description="Disordered" evidence="10">
    <location>
        <begin position="212"/>
        <end position="240"/>
    </location>
</feature>
<evidence type="ECO:0000256" key="4">
    <source>
        <dbReference type="ARBA" id="ARBA00022679"/>
    </source>
</evidence>
<dbReference type="SUPFAM" id="SSF54211">
    <property type="entry name" value="Ribosomal protein S5 domain 2-like"/>
    <property type="match status" value="1"/>
</dbReference>
<dbReference type="InterPro" id="IPR014721">
    <property type="entry name" value="Ribsml_uS5_D2-typ_fold_subgr"/>
</dbReference>